<keyword evidence="2" id="KW-1133">Transmembrane helix</keyword>
<dbReference type="AlphaFoldDB" id="A0A286D322"/>
<reference evidence="3 4" key="1">
    <citation type="submission" date="2017-09" db="EMBL/GenBank/DDBJ databases">
        <authorList>
            <person name="Ehlers B."/>
            <person name="Leendertz F.H."/>
        </authorList>
    </citation>
    <scope>NUCLEOTIDE SEQUENCE [LARGE SCALE GENOMIC DNA]</scope>
    <source>
        <strain evidence="3 4">CGMCC 1.10978</strain>
    </source>
</reference>
<name>A0A286D322_9GAMM</name>
<feature type="region of interest" description="Disordered" evidence="1">
    <location>
        <begin position="1"/>
        <end position="22"/>
    </location>
</feature>
<dbReference type="EMBL" id="OCND01000002">
    <property type="protein sequence ID" value="SOD53039.1"/>
    <property type="molecule type" value="Genomic_DNA"/>
</dbReference>
<keyword evidence="4" id="KW-1185">Reference proteome</keyword>
<protein>
    <submittedName>
        <fullName evidence="3">Uncharacterized protein</fullName>
    </submittedName>
</protein>
<evidence type="ECO:0000313" key="3">
    <source>
        <dbReference type="EMBL" id="SOD53039.1"/>
    </source>
</evidence>
<organism evidence="3 4">
    <name type="scientific">Pseudoxanthomonas wuyuanensis</name>
    <dbReference type="NCBI Taxonomy" id="1073196"/>
    <lineage>
        <taxon>Bacteria</taxon>
        <taxon>Pseudomonadati</taxon>
        <taxon>Pseudomonadota</taxon>
        <taxon>Gammaproteobacteria</taxon>
        <taxon>Lysobacterales</taxon>
        <taxon>Lysobacteraceae</taxon>
        <taxon>Pseudoxanthomonas</taxon>
    </lineage>
</organism>
<feature type="transmembrane region" description="Helical" evidence="2">
    <location>
        <begin position="26"/>
        <end position="46"/>
    </location>
</feature>
<keyword evidence="2" id="KW-0472">Membrane</keyword>
<evidence type="ECO:0000313" key="4">
    <source>
        <dbReference type="Proteomes" id="UP000219374"/>
    </source>
</evidence>
<evidence type="ECO:0000256" key="2">
    <source>
        <dbReference type="SAM" id="Phobius"/>
    </source>
</evidence>
<sequence length="244" mass="26030">MSKERTPPLRGRWLPAQEPPPSSRQYSWLLLVPLAAAAYGLVAHYAPLRNMLDLDGEAAIEAVPAPPADAPVTIAPAATAAAPTPMPAPVPALVAPAPRPLPPPTVTEAQLLARYAERPTAQPDPTEDIAGRRSDGAAGLAEALRRGEIRLATSSDLERWKQRYAVASGRRIGERFDEFTRHGTAYLIQRDFVIPDGLSGANAVVFLLPPHAPFPRGHAGHSPILDLDSGGCAGMICNFLLDDR</sequence>
<keyword evidence="2" id="KW-0812">Transmembrane</keyword>
<evidence type="ECO:0000256" key="1">
    <source>
        <dbReference type="SAM" id="MobiDB-lite"/>
    </source>
</evidence>
<accession>A0A286D322</accession>
<proteinExistence type="predicted"/>
<gene>
    <name evidence="3" type="ORF">SAMN06296416_102207</name>
</gene>
<dbReference type="Proteomes" id="UP000219374">
    <property type="component" value="Unassembled WGS sequence"/>
</dbReference>